<keyword evidence="2" id="KW-0184">Conjugation</keyword>
<proteinExistence type="inferred from homology"/>
<evidence type="ECO:0000313" key="7">
    <source>
        <dbReference type="Proteomes" id="UP000660861"/>
    </source>
</evidence>
<evidence type="ECO:0000256" key="2">
    <source>
        <dbReference type="ARBA" id="ARBA00022971"/>
    </source>
</evidence>
<dbReference type="RefSeq" id="WP_262398332.1">
    <property type="nucleotide sequence ID" value="NZ_JACRTC010000009.1"/>
</dbReference>
<dbReference type="Proteomes" id="UP000660861">
    <property type="component" value="Unassembled WGS sequence"/>
</dbReference>
<gene>
    <name evidence="6" type="ORF">H8709_10475</name>
</gene>
<dbReference type="Gene3D" id="3.30.930.30">
    <property type="match status" value="1"/>
</dbReference>
<dbReference type="InterPro" id="IPR005053">
    <property type="entry name" value="MobA_MobL"/>
</dbReference>
<reference evidence="6" key="1">
    <citation type="submission" date="2020-08" db="EMBL/GenBank/DDBJ databases">
        <title>Genome public.</title>
        <authorList>
            <person name="Liu C."/>
            <person name="Sun Q."/>
        </authorList>
    </citation>
    <scope>NUCLEOTIDE SEQUENCE</scope>
    <source>
        <strain evidence="6">NSJ-54</strain>
    </source>
</reference>
<dbReference type="AlphaFoldDB" id="A0A926EB28"/>
<feature type="region of interest" description="Disordered" evidence="4">
    <location>
        <begin position="544"/>
        <end position="570"/>
    </location>
</feature>
<dbReference type="Gene3D" id="1.20.1170.10">
    <property type="match status" value="1"/>
</dbReference>
<evidence type="ECO:0000256" key="1">
    <source>
        <dbReference type="ARBA" id="ARBA00010873"/>
    </source>
</evidence>
<evidence type="ECO:0000313" key="6">
    <source>
        <dbReference type="EMBL" id="MBC8571250.1"/>
    </source>
</evidence>
<feature type="domain" description="MobA/MobL protein" evidence="5">
    <location>
        <begin position="17"/>
        <end position="288"/>
    </location>
</feature>
<feature type="compositionally biased region" description="Basic and acidic residues" evidence="4">
    <location>
        <begin position="547"/>
        <end position="556"/>
    </location>
</feature>
<keyword evidence="7" id="KW-1185">Reference proteome</keyword>
<evidence type="ECO:0000256" key="4">
    <source>
        <dbReference type="SAM" id="MobiDB-lite"/>
    </source>
</evidence>
<sequence length="570" mass="66159">MAIYHLEAKVVSRGTGRSAVAASAYLSCTNILNDYDGVRHDFTRKKGLVWREVFLPEYAPPEWKDRGVLWNAVEENEKTRDSRLAREFVPALPIELTPEQWQELLTDFIQNSFVADGMCADVAIHDPHPPGHNPHAHIMLTVRPLDEQGRWQYKTEKEYLCVKGGEERGFTAAEFKAAQADGWEKQYPYKVGKKKVYMPPSEAEKHGYERANKHPKSTKFGRQNPIAERWNSEEQLIEWRKAWADVTNRYLERYGHDERIDHRSHAERGLTEQPTIHEGVVARALEAKGIISDRCELNRQIKADNALLRELKASVKKLIDAVKNTVPALAEAMESLRAKMIIFCYQLGHIRKGKNSMSKYVDTADPILERYDELKQEIKEKSSQQKSLRSEKKDTSVFNVKKQLELSQRITELTEDLEELRSERTMLLNQLNCADDKEVKKVKTSVSNMRDSLKNLEGKEAQFAAELDAAQKEFAALQAQATDFDPIELYDTRQAIRPEKEQDAVRKLQEHYADKYSHMTMVDGKREVSLILDEYAEGQEIQQMKWEQQRRLRQERSQTQSKKKRDDWER</sequence>
<evidence type="ECO:0000259" key="5">
    <source>
        <dbReference type="Pfam" id="PF03389"/>
    </source>
</evidence>
<name>A0A926EB28_9FIRM</name>
<organism evidence="6 7">
    <name type="scientific">Zongyangia hominis</name>
    <dbReference type="NCBI Taxonomy" id="2763677"/>
    <lineage>
        <taxon>Bacteria</taxon>
        <taxon>Bacillati</taxon>
        <taxon>Bacillota</taxon>
        <taxon>Clostridia</taxon>
        <taxon>Eubacteriales</taxon>
        <taxon>Oscillospiraceae</taxon>
        <taxon>Zongyangia</taxon>
    </lineage>
</organism>
<dbReference type="EMBL" id="JACRTC010000009">
    <property type="protein sequence ID" value="MBC8571250.1"/>
    <property type="molecule type" value="Genomic_DNA"/>
</dbReference>
<dbReference type="Pfam" id="PF03389">
    <property type="entry name" value="MobA_MobL"/>
    <property type="match status" value="1"/>
</dbReference>
<dbReference type="NCBIfam" id="NF041496">
    <property type="entry name" value="MobQ"/>
    <property type="match status" value="1"/>
</dbReference>
<evidence type="ECO:0000256" key="3">
    <source>
        <dbReference type="SAM" id="Coils"/>
    </source>
</evidence>
<feature type="coiled-coil region" evidence="3">
    <location>
        <begin position="371"/>
        <end position="480"/>
    </location>
</feature>
<protein>
    <submittedName>
        <fullName evidence="6">MobA/MobL family protein</fullName>
    </submittedName>
</protein>
<comment type="similarity">
    <text evidence="1">Belongs to the MobA/MobL family.</text>
</comment>
<comment type="caution">
    <text evidence="6">The sequence shown here is derived from an EMBL/GenBank/DDBJ whole genome shotgun (WGS) entry which is preliminary data.</text>
</comment>
<keyword evidence="3" id="KW-0175">Coiled coil</keyword>
<accession>A0A926EB28</accession>